<evidence type="ECO:0000313" key="2">
    <source>
        <dbReference type="Proteomes" id="UP001060085"/>
    </source>
</evidence>
<accession>A0ACC0B316</accession>
<dbReference type="Proteomes" id="UP001060085">
    <property type="component" value="Linkage Group LG04"/>
</dbReference>
<keyword evidence="2" id="KW-1185">Reference proteome</keyword>
<evidence type="ECO:0000313" key="1">
    <source>
        <dbReference type="EMBL" id="KAI5667029.1"/>
    </source>
</evidence>
<name>A0ACC0B316_CATRO</name>
<comment type="caution">
    <text evidence="1">The sequence shown here is derived from an EMBL/GenBank/DDBJ whole genome shotgun (WGS) entry which is preliminary data.</text>
</comment>
<gene>
    <name evidence="1" type="ORF">M9H77_16882</name>
</gene>
<sequence>MYEMKNYQREYDEYHKGHDHGAHTHEGCNFGACYRNDCDNFGELSKNQEERLAYNSIKTISFFPLNSYLCFEIYFKEIMFFSLIFIEHGDHFTFLNSLVTYFERRYFIEFNSISCAIPRVDDYDFSIANCVSCVLGVEDRRSMEKDLGRILEDLSISLFLSSSLCYEVSLEELKSLLDSYTFQVSLIGDMCIIAFGGNLSFLYHL</sequence>
<reference evidence="2" key="1">
    <citation type="journal article" date="2023" name="Nat. Plants">
        <title>Single-cell RNA sequencing provides a high-resolution roadmap for understanding the multicellular compartmentation of specialized metabolism.</title>
        <authorList>
            <person name="Sun S."/>
            <person name="Shen X."/>
            <person name="Li Y."/>
            <person name="Li Y."/>
            <person name="Wang S."/>
            <person name="Li R."/>
            <person name="Zhang H."/>
            <person name="Shen G."/>
            <person name="Guo B."/>
            <person name="Wei J."/>
            <person name="Xu J."/>
            <person name="St-Pierre B."/>
            <person name="Chen S."/>
            <person name="Sun C."/>
        </authorList>
    </citation>
    <scope>NUCLEOTIDE SEQUENCE [LARGE SCALE GENOMIC DNA]</scope>
</reference>
<dbReference type="EMBL" id="CM044704">
    <property type="protein sequence ID" value="KAI5667029.1"/>
    <property type="molecule type" value="Genomic_DNA"/>
</dbReference>
<organism evidence="1 2">
    <name type="scientific">Catharanthus roseus</name>
    <name type="common">Madagascar periwinkle</name>
    <name type="synonym">Vinca rosea</name>
    <dbReference type="NCBI Taxonomy" id="4058"/>
    <lineage>
        <taxon>Eukaryota</taxon>
        <taxon>Viridiplantae</taxon>
        <taxon>Streptophyta</taxon>
        <taxon>Embryophyta</taxon>
        <taxon>Tracheophyta</taxon>
        <taxon>Spermatophyta</taxon>
        <taxon>Magnoliopsida</taxon>
        <taxon>eudicotyledons</taxon>
        <taxon>Gunneridae</taxon>
        <taxon>Pentapetalae</taxon>
        <taxon>asterids</taxon>
        <taxon>lamiids</taxon>
        <taxon>Gentianales</taxon>
        <taxon>Apocynaceae</taxon>
        <taxon>Rauvolfioideae</taxon>
        <taxon>Vinceae</taxon>
        <taxon>Catharanthinae</taxon>
        <taxon>Catharanthus</taxon>
    </lineage>
</organism>
<protein>
    <submittedName>
        <fullName evidence="1">Uncharacterized protein</fullName>
    </submittedName>
</protein>
<proteinExistence type="predicted"/>